<proteinExistence type="predicted"/>
<organism evidence="2 3">
    <name type="scientific">Candidatus Wildermuthbacteria bacterium RIFCSPHIGHO2_12_FULL_40_12</name>
    <dbReference type="NCBI Taxonomy" id="1802457"/>
    <lineage>
        <taxon>Bacteria</taxon>
        <taxon>Candidatus Wildermuthiibacteriota</taxon>
    </lineage>
</organism>
<gene>
    <name evidence="2" type="ORF">A3F15_00265</name>
</gene>
<comment type="caution">
    <text evidence="2">The sequence shown here is derived from an EMBL/GenBank/DDBJ whole genome shotgun (WGS) entry which is preliminary data.</text>
</comment>
<dbReference type="EMBL" id="MHUC01000037">
    <property type="protein sequence ID" value="OHA70116.1"/>
    <property type="molecule type" value="Genomic_DNA"/>
</dbReference>
<sequence length="63" mass="7635">MKKNRYALFQFCGKQRNGYSFFSKAEKIVSNAQKSYNEIELLFVIYCFYFLLSIYYLLFSIFP</sequence>
<evidence type="ECO:0000313" key="2">
    <source>
        <dbReference type="EMBL" id="OHA70116.1"/>
    </source>
</evidence>
<evidence type="ECO:0000256" key="1">
    <source>
        <dbReference type="SAM" id="Phobius"/>
    </source>
</evidence>
<feature type="transmembrane region" description="Helical" evidence="1">
    <location>
        <begin position="41"/>
        <end position="62"/>
    </location>
</feature>
<keyword evidence="1" id="KW-0812">Transmembrane</keyword>
<protein>
    <submittedName>
        <fullName evidence="2">Uncharacterized protein</fullName>
    </submittedName>
</protein>
<keyword evidence="1" id="KW-0472">Membrane</keyword>
<accession>A0A1G2RB89</accession>
<keyword evidence="1" id="KW-1133">Transmembrane helix</keyword>
<name>A0A1G2RB89_9BACT</name>
<dbReference type="AlphaFoldDB" id="A0A1G2RB89"/>
<evidence type="ECO:0000313" key="3">
    <source>
        <dbReference type="Proteomes" id="UP000177078"/>
    </source>
</evidence>
<reference evidence="2 3" key="1">
    <citation type="journal article" date="2016" name="Nat. Commun.">
        <title>Thousands of microbial genomes shed light on interconnected biogeochemical processes in an aquifer system.</title>
        <authorList>
            <person name="Anantharaman K."/>
            <person name="Brown C.T."/>
            <person name="Hug L.A."/>
            <person name="Sharon I."/>
            <person name="Castelle C.J."/>
            <person name="Probst A.J."/>
            <person name="Thomas B.C."/>
            <person name="Singh A."/>
            <person name="Wilkins M.J."/>
            <person name="Karaoz U."/>
            <person name="Brodie E.L."/>
            <person name="Williams K.H."/>
            <person name="Hubbard S.S."/>
            <person name="Banfield J.F."/>
        </authorList>
    </citation>
    <scope>NUCLEOTIDE SEQUENCE [LARGE SCALE GENOMIC DNA]</scope>
</reference>
<dbReference type="Proteomes" id="UP000177078">
    <property type="component" value="Unassembled WGS sequence"/>
</dbReference>